<evidence type="ECO:0000313" key="2">
    <source>
        <dbReference type="Proteomes" id="UP001229486"/>
    </source>
</evidence>
<sequence>MRLTVHLDTFNCVHPMAFAILWLDEDTRRWSREGHLGLELPEWGSLHVDCGNTLVCGPNDATPLCVLEGLDLNGCDGPFEGETGRAQWCAKRGRALMTGHWHVQCIDHEQAPPEHGLFAGGDET</sequence>
<dbReference type="InterPro" id="IPR021947">
    <property type="entry name" value="DUF3564"/>
</dbReference>
<gene>
    <name evidence="1" type="ORF">J2793_005302</name>
</gene>
<proteinExistence type="predicted"/>
<dbReference type="AlphaFoldDB" id="A0AB73IIQ3"/>
<evidence type="ECO:0008006" key="3">
    <source>
        <dbReference type="Google" id="ProtNLM"/>
    </source>
</evidence>
<dbReference type="EMBL" id="JAURTK010000007">
    <property type="protein sequence ID" value="MDP9649834.1"/>
    <property type="molecule type" value="Genomic_DNA"/>
</dbReference>
<reference evidence="1" key="1">
    <citation type="submission" date="2023-07" db="EMBL/GenBank/DDBJ databases">
        <title>Sorghum-associated microbial communities from plants grown in Nebraska, USA.</title>
        <authorList>
            <person name="Schachtman D."/>
        </authorList>
    </citation>
    <scope>NUCLEOTIDE SEQUENCE</scope>
    <source>
        <strain evidence="1">DS1061</strain>
    </source>
</reference>
<protein>
    <recommendedName>
        <fullName evidence="3">DUF3564 domain-containing protein</fullName>
    </recommendedName>
</protein>
<name>A0AB73IIQ3_9BURK</name>
<comment type="caution">
    <text evidence="1">The sequence shown here is derived from an EMBL/GenBank/DDBJ whole genome shotgun (WGS) entry which is preliminary data.</text>
</comment>
<dbReference type="Pfam" id="PF12087">
    <property type="entry name" value="DUF3564"/>
    <property type="match status" value="1"/>
</dbReference>
<dbReference type="Proteomes" id="UP001229486">
    <property type="component" value="Unassembled WGS sequence"/>
</dbReference>
<dbReference type="RefSeq" id="WP_087750387.1">
    <property type="nucleotide sequence ID" value="NZ_JAURTK010000007.1"/>
</dbReference>
<accession>A0AB73IIQ3</accession>
<evidence type="ECO:0000313" key="1">
    <source>
        <dbReference type="EMBL" id="MDP9649834.1"/>
    </source>
</evidence>
<organism evidence="1 2">
    <name type="scientific">Paraburkholderia caledonica</name>
    <dbReference type="NCBI Taxonomy" id="134536"/>
    <lineage>
        <taxon>Bacteria</taxon>
        <taxon>Pseudomonadati</taxon>
        <taxon>Pseudomonadota</taxon>
        <taxon>Betaproteobacteria</taxon>
        <taxon>Burkholderiales</taxon>
        <taxon>Burkholderiaceae</taxon>
        <taxon>Paraburkholderia</taxon>
    </lineage>
</organism>